<dbReference type="InterPro" id="IPR006076">
    <property type="entry name" value="FAD-dep_OxRdtase"/>
</dbReference>
<dbReference type="SUPFAM" id="SSF51905">
    <property type="entry name" value="FAD/NAD(P)-binding domain"/>
    <property type="match status" value="1"/>
</dbReference>
<dbReference type="STRING" id="51670.SAMN04488557_3793"/>
<evidence type="ECO:0000256" key="1">
    <source>
        <dbReference type="ARBA" id="ARBA00008609"/>
    </source>
</evidence>
<gene>
    <name evidence="7" type="ORF">SAMN04488557_3793</name>
</gene>
<dbReference type="EMBL" id="FPCH01000004">
    <property type="protein sequence ID" value="SFV38683.1"/>
    <property type="molecule type" value="Genomic_DNA"/>
</dbReference>
<keyword evidence="2" id="KW-0560">Oxidoreductase</keyword>
<dbReference type="Gene3D" id="3.50.50.60">
    <property type="entry name" value="FAD/NAD(P)-binding domain"/>
    <property type="match status" value="1"/>
</dbReference>
<dbReference type="Gene3D" id="3.30.1360.120">
    <property type="entry name" value="Probable tRNA modification gtpase trme, domain 1"/>
    <property type="match status" value="1"/>
</dbReference>
<dbReference type="GO" id="GO:0016491">
    <property type="term" value="F:oxidoreductase activity"/>
    <property type="evidence" value="ECO:0007669"/>
    <property type="project" value="UniProtKB-KW"/>
</dbReference>
<feature type="domain" description="Aminomethyltransferase C-terminal" evidence="5">
    <location>
        <begin position="714"/>
        <end position="782"/>
    </location>
</feature>
<reference evidence="8" key="1">
    <citation type="submission" date="2016-10" db="EMBL/GenBank/DDBJ databases">
        <authorList>
            <person name="Varghese N."/>
            <person name="Submissions S."/>
        </authorList>
    </citation>
    <scope>NUCLEOTIDE SEQUENCE [LARGE SCALE GENOMIC DNA]</scope>
    <source>
        <strain evidence="8">DSM 1565</strain>
    </source>
</reference>
<dbReference type="InterPro" id="IPR032503">
    <property type="entry name" value="FAO_M"/>
</dbReference>
<evidence type="ECO:0000256" key="2">
    <source>
        <dbReference type="ARBA" id="ARBA00023002"/>
    </source>
</evidence>
<dbReference type="SUPFAM" id="SSF101790">
    <property type="entry name" value="Aminomethyltransferase beta-barrel domain"/>
    <property type="match status" value="1"/>
</dbReference>
<dbReference type="SUPFAM" id="SSF54373">
    <property type="entry name" value="FAD-linked reductases, C-terminal domain"/>
    <property type="match status" value="1"/>
</dbReference>
<dbReference type="Gene3D" id="3.30.9.10">
    <property type="entry name" value="D-Amino Acid Oxidase, subunit A, domain 2"/>
    <property type="match status" value="1"/>
</dbReference>
<dbReference type="Pfam" id="PF08669">
    <property type="entry name" value="GCV_T_C"/>
    <property type="match status" value="1"/>
</dbReference>
<dbReference type="InterPro" id="IPR013977">
    <property type="entry name" value="GcvT_C"/>
</dbReference>
<accession>A0A1I7NVT3</accession>
<evidence type="ECO:0000259" key="5">
    <source>
        <dbReference type="Pfam" id="PF08669"/>
    </source>
</evidence>
<dbReference type="RefSeq" id="WP_177228220.1">
    <property type="nucleotide sequence ID" value="NZ_FPCH01000004.1"/>
</dbReference>
<dbReference type="Proteomes" id="UP000199423">
    <property type="component" value="Unassembled WGS sequence"/>
</dbReference>
<dbReference type="InterPro" id="IPR036188">
    <property type="entry name" value="FAD/NAD-bd_sf"/>
</dbReference>
<dbReference type="Pfam" id="PF01571">
    <property type="entry name" value="GCV_T"/>
    <property type="match status" value="1"/>
</dbReference>
<evidence type="ECO:0000313" key="7">
    <source>
        <dbReference type="EMBL" id="SFV38683.1"/>
    </source>
</evidence>
<feature type="domain" description="FAD dependent oxidoreductase central" evidence="6">
    <location>
        <begin position="366"/>
        <end position="417"/>
    </location>
</feature>
<dbReference type="InterPro" id="IPR029043">
    <property type="entry name" value="GcvT/YgfZ_C"/>
</dbReference>
<evidence type="ECO:0000259" key="3">
    <source>
        <dbReference type="Pfam" id="PF01266"/>
    </source>
</evidence>
<dbReference type="InterPro" id="IPR006222">
    <property type="entry name" value="GCVT_N"/>
</dbReference>
<dbReference type="AlphaFoldDB" id="A0A1I7NVT3"/>
<dbReference type="PROSITE" id="PS51257">
    <property type="entry name" value="PROKAR_LIPOPROTEIN"/>
    <property type="match status" value="1"/>
</dbReference>
<dbReference type="PANTHER" id="PTHR43757">
    <property type="entry name" value="AMINOMETHYLTRANSFERASE"/>
    <property type="match status" value="1"/>
</dbReference>
<sequence length="796" mass="86220">MSKIYADVLIVGGGIIGCSIAYHLAKSGAKNVMLIEKNGLTHGSTWHAAGVVGQLRSARALSAMVQTSIKLYAELEEITGQATGWRQTGSLRLASRAARMNEYRRAATFAKGLGVQAELITPEAARDLLPILNIDDLEGALYVPSDGVADPSMVTNALATGARKNGVQIREGVCVLGINRSGRTITSVKTNIGEIECGVLVNVTGMWAREFGQLMGVELPCCAIEHQYIITQAVPGVTANMPSARDPDLRIYYKPESNGLIVGAWEPDPVSFDESGIRPSFGQELLPPDLDRIAPYIENAAKRTPIIENLGIREVVNGPIPFSADGDAIVGRIPDLDNAFVAAGCCIGIALGGGLGQAMAQWITSGSPSLDLWPIDIRRYGPMQGSRSYMYPRAHEIYHNHYGIGYQWVSCRTMRTSPLYRTLKDRGARFDVTAGWEHASWFAQNSDGSVETAVGEETYANALQQEHRAARDAVGLFDLTHLAKFEVMGKDALTALQRLSTANVDVAHGATVQTLFCNENGGIEANVAITRLNDDRFYVVTQAVSGVRDRDWIVRHTLDLSHVHLIDVTSAWAVLLLTGACAQNFVDTLLDREFRLPKGTHAQGCEHILASAPVRIIPSSYQPSEAIELHVPTEFANHVYSVVQTTGASFNLRDCGLHALDILRIERGTLVWGTDITSDTTPHEAGLGNCIAGEKAACIGRENILAEAARGSGRKLWAFVADGPLPLRGGELVKWNGGNSLTTSGCFSYDFKLPIAFAYLPIEAEAAERFEIEAYGETTGARKIDLDELRRRSPLL</sequence>
<evidence type="ECO:0000259" key="6">
    <source>
        <dbReference type="Pfam" id="PF16350"/>
    </source>
</evidence>
<dbReference type="InterPro" id="IPR027266">
    <property type="entry name" value="TrmE/GcvT-like"/>
</dbReference>
<name>A0A1I7NVT3_9HYPH</name>
<protein>
    <submittedName>
        <fullName evidence="7">4-methylaminobutanoate oxidase (Formaldehyde-forming)</fullName>
    </submittedName>
</protein>
<feature type="domain" description="FAD dependent oxidoreductase" evidence="3">
    <location>
        <begin position="7"/>
        <end position="362"/>
    </location>
</feature>
<comment type="similarity">
    <text evidence="1">Belongs to the GcvT family.</text>
</comment>
<dbReference type="Gene3D" id="3.30.70.1400">
    <property type="entry name" value="Aminomethyltransferase beta-barrel domains"/>
    <property type="match status" value="1"/>
</dbReference>
<proteinExistence type="inferred from homology"/>
<evidence type="ECO:0000313" key="8">
    <source>
        <dbReference type="Proteomes" id="UP000199423"/>
    </source>
</evidence>
<dbReference type="SUPFAM" id="SSF103025">
    <property type="entry name" value="Folate-binding domain"/>
    <property type="match status" value="1"/>
</dbReference>
<dbReference type="Pfam" id="PF16350">
    <property type="entry name" value="FAO_M"/>
    <property type="match status" value="1"/>
</dbReference>
<dbReference type="PANTHER" id="PTHR43757:SF2">
    <property type="entry name" value="AMINOMETHYLTRANSFERASE, MITOCHONDRIAL"/>
    <property type="match status" value="1"/>
</dbReference>
<dbReference type="Pfam" id="PF01266">
    <property type="entry name" value="DAO"/>
    <property type="match status" value="1"/>
</dbReference>
<dbReference type="Gene3D" id="2.40.30.110">
    <property type="entry name" value="Aminomethyltransferase beta-barrel domains"/>
    <property type="match status" value="1"/>
</dbReference>
<organism evidence="7 8">
    <name type="scientific">Hyphomicrobium facile</name>
    <dbReference type="NCBI Taxonomy" id="51670"/>
    <lineage>
        <taxon>Bacteria</taxon>
        <taxon>Pseudomonadati</taxon>
        <taxon>Pseudomonadota</taxon>
        <taxon>Alphaproteobacteria</taxon>
        <taxon>Hyphomicrobiales</taxon>
        <taxon>Hyphomicrobiaceae</taxon>
        <taxon>Hyphomicrobium</taxon>
    </lineage>
</organism>
<dbReference type="InterPro" id="IPR028896">
    <property type="entry name" value="GcvT/YgfZ/DmdA"/>
</dbReference>
<keyword evidence="8" id="KW-1185">Reference proteome</keyword>
<evidence type="ECO:0000259" key="4">
    <source>
        <dbReference type="Pfam" id="PF01571"/>
    </source>
</evidence>
<feature type="domain" description="GCVT N-terminal" evidence="4">
    <location>
        <begin position="419"/>
        <end position="692"/>
    </location>
</feature>